<evidence type="ECO:0000313" key="2">
    <source>
        <dbReference type="Proteomes" id="UP000827986"/>
    </source>
</evidence>
<dbReference type="AlphaFoldDB" id="A0A9D3X6Q2"/>
<reference evidence="1" key="1">
    <citation type="submission" date="2021-09" db="EMBL/GenBank/DDBJ databases">
        <title>The genome of Mauremys mutica provides insights into the evolution of semi-aquatic lifestyle.</title>
        <authorList>
            <person name="Gong S."/>
            <person name="Gao Y."/>
        </authorList>
    </citation>
    <scope>NUCLEOTIDE SEQUENCE</scope>
    <source>
        <strain evidence="1">MM-2020</strain>
        <tissue evidence="1">Muscle</tissue>
    </source>
</reference>
<protein>
    <submittedName>
        <fullName evidence="1">Uncharacterized protein</fullName>
    </submittedName>
</protein>
<evidence type="ECO:0000313" key="1">
    <source>
        <dbReference type="EMBL" id="KAH1173868.1"/>
    </source>
</evidence>
<name>A0A9D3X6Q2_9SAUR</name>
<dbReference type="Proteomes" id="UP000827986">
    <property type="component" value="Unassembled WGS sequence"/>
</dbReference>
<proteinExistence type="predicted"/>
<dbReference type="EMBL" id="JAHDVG010000482">
    <property type="protein sequence ID" value="KAH1173868.1"/>
    <property type="molecule type" value="Genomic_DNA"/>
</dbReference>
<comment type="caution">
    <text evidence="1">The sequence shown here is derived from an EMBL/GenBank/DDBJ whole genome shotgun (WGS) entry which is preliminary data.</text>
</comment>
<keyword evidence="2" id="KW-1185">Reference proteome</keyword>
<organism evidence="1 2">
    <name type="scientific">Mauremys mutica</name>
    <name type="common">yellowpond turtle</name>
    <dbReference type="NCBI Taxonomy" id="74926"/>
    <lineage>
        <taxon>Eukaryota</taxon>
        <taxon>Metazoa</taxon>
        <taxon>Chordata</taxon>
        <taxon>Craniata</taxon>
        <taxon>Vertebrata</taxon>
        <taxon>Euteleostomi</taxon>
        <taxon>Archelosauria</taxon>
        <taxon>Testudinata</taxon>
        <taxon>Testudines</taxon>
        <taxon>Cryptodira</taxon>
        <taxon>Durocryptodira</taxon>
        <taxon>Testudinoidea</taxon>
        <taxon>Geoemydidae</taxon>
        <taxon>Geoemydinae</taxon>
        <taxon>Mauremys</taxon>
    </lineage>
</organism>
<sequence>MYHSEGDINLNPVHCLPFLKIPLNFILLRLPTKADELKYKYHKKVAFAVCLARTEAKESEIPSDFLFEQDFRPIFADSRID</sequence>
<accession>A0A9D3X6Q2</accession>
<gene>
    <name evidence="1" type="ORF">KIL84_017707</name>
</gene>